<feature type="compositionally biased region" description="Polar residues" evidence="1">
    <location>
        <begin position="569"/>
        <end position="582"/>
    </location>
</feature>
<dbReference type="Proteomes" id="UP000313645">
    <property type="component" value="Unassembled WGS sequence"/>
</dbReference>
<feature type="region of interest" description="Disordered" evidence="1">
    <location>
        <begin position="567"/>
        <end position="594"/>
    </location>
</feature>
<proteinExistence type="predicted"/>
<reference evidence="2 3" key="1">
    <citation type="submission" date="2019-02" db="EMBL/GenBank/DDBJ databases">
        <title>Marinobacter halodurans sp. nov., a marine bacterium isolated from sea tidal flat.</title>
        <authorList>
            <person name="Yoo Y."/>
            <person name="Lee D.W."/>
            <person name="Kim B.S."/>
            <person name="Kim J.-J."/>
        </authorList>
    </citation>
    <scope>NUCLEOTIDE SEQUENCE [LARGE SCALE GENOMIC DNA]</scope>
    <source>
        <strain evidence="2 3">YJ-S3-2</strain>
    </source>
</reference>
<sequence>MTLKPELTLPEQKIANLSFCDATPKAFGKWVGALPVANIGETSRQLYHAIIELNQLIIAPQQRLALLELIRHRINFVCKELSRHYLGLAIALPDKQRKIANLSQALQLHLANGYKTTLIELLDSGAIDRNRKTVATACHRIITDLGQTILRAHQLYCPSPTRSWLECHRVYRFALRNKLQDEQVEDENLMHRQSSSIADAYKRLLLLGCARPNQLRQNELVQAYELFECWTDRTACTQEATDDALFVVNMERDAAPIYASLLGPEERTGDCFGFNTVELSADITEYQNRRNEKDRPAGNALPVPSSVSENLLAHLSQAFGVLTKRNFKRIATQGELQVAVGLSAAHYYIAGEETFKTFIESGASMEDDENYFIARAKRNNDAWAGAHDAAPTGDFMPSADTPINFRTRAGTRDEGGSAPKTYRTPLINTSPGGYCVSWTSDMPPSLQAGEVLAVREQPSHPWSVAVVRWIRQLRQQGTQIGVELLAPSATPCGVRLIQKVGNSSEFLRGLLLPEVAVIGQPATLITPRLPFQQGSRIVLRQGDREDNGQLSKRISATGSISQFELRLQSVDTPTTGRSGPNTSEDEFDSLWPSL</sequence>
<evidence type="ECO:0000256" key="1">
    <source>
        <dbReference type="SAM" id="MobiDB-lite"/>
    </source>
</evidence>
<keyword evidence="3" id="KW-1185">Reference proteome</keyword>
<evidence type="ECO:0000313" key="3">
    <source>
        <dbReference type="Proteomes" id="UP000313645"/>
    </source>
</evidence>
<dbReference type="EMBL" id="SJDL01000009">
    <property type="protein sequence ID" value="TBW56878.1"/>
    <property type="molecule type" value="Genomic_DNA"/>
</dbReference>
<name>A0ABY1ZQP1_9GAMM</name>
<dbReference type="RefSeq" id="WP_131480782.1">
    <property type="nucleotide sequence ID" value="NZ_SJDL01000009.1"/>
</dbReference>
<accession>A0ABY1ZQP1</accession>
<evidence type="ECO:0000313" key="2">
    <source>
        <dbReference type="EMBL" id="TBW56878.1"/>
    </source>
</evidence>
<protein>
    <submittedName>
        <fullName evidence="2">GTPase</fullName>
    </submittedName>
</protein>
<gene>
    <name evidence="2" type="ORF">EZI54_07975</name>
</gene>
<comment type="caution">
    <text evidence="2">The sequence shown here is derived from an EMBL/GenBank/DDBJ whole genome shotgun (WGS) entry which is preliminary data.</text>
</comment>
<organism evidence="2 3">
    <name type="scientific">Marinobacter halodurans</name>
    <dbReference type="NCBI Taxonomy" id="2528979"/>
    <lineage>
        <taxon>Bacteria</taxon>
        <taxon>Pseudomonadati</taxon>
        <taxon>Pseudomonadota</taxon>
        <taxon>Gammaproteobacteria</taxon>
        <taxon>Pseudomonadales</taxon>
        <taxon>Marinobacteraceae</taxon>
        <taxon>Marinobacter</taxon>
    </lineage>
</organism>